<dbReference type="SMART" id="SM00498">
    <property type="entry name" value="FH2"/>
    <property type="match status" value="1"/>
</dbReference>
<dbReference type="Pfam" id="PF02181">
    <property type="entry name" value="FH2"/>
    <property type="match status" value="1"/>
</dbReference>
<dbReference type="PANTHER" id="PTHR45733">
    <property type="entry name" value="FORMIN-J"/>
    <property type="match status" value="1"/>
</dbReference>
<dbReference type="Proteomes" id="UP001162031">
    <property type="component" value="Unassembled WGS sequence"/>
</dbReference>
<feature type="domain" description="FH2" evidence="2">
    <location>
        <begin position="355"/>
        <end position="768"/>
    </location>
</feature>
<dbReference type="InterPro" id="IPR015425">
    <property type="entry name" value="FH2_Formin"/>
</dbReference>
<feature type="region of interest" description="Disordered" evidence="1">
    <location>
        <begin position="384"/>
        <end position="419"/>
    </location>
</feature>
<protein>
    <recommendedName>
        <fullName evidence="2">FH2 domain-containing protein</fullName>
    </recommendedName>
</protein>
<keyword evidence="4" id="KW-1185">Reference proteome</keyword>
<evidence type="ECO:0000313" key="4">
    <source>
        <dbReference type="Proteomes" id="UP001162031"/>
    </source>
</evidence>
<dbReference type="SUPFAM" id="SSF101447">
    <property type="entry name" value="Formin homology 2 domain (FH2 domain)"/>
    <property type="match status" value="1"/>
</dbReference>
<comment type="caution">
    <text evidence="3">The sequence shown here is derived from an EMBL/GenBank/DDBJ whole genome shotgun (WGS) entry which is preliminary data.</text>
</comment>
<evidence type="ECO:0000259" key="2">
    <source>
        <dbReference type="PROSITE" id="PS51444"/>
    </source>
</evidence>
<feature type="compositionally biased region" description="Acidic residues" evidence="1">
    <location>
        <begin position="397"/>
        <end position="416"/>
    </location>
</feature>
<proteinExistence type="predicted"/>
<dbReference type="PROSITE" id="PS51444">
    <property type="entry name" value="FH2"/>
    <property type="match status" value="1"/>
</dbReference>
<dbReference type="Gene3D" id="1.20.58.2220">
    <property type="entry name" value="Formin, FH2 domain"/>
    <property type="match status" value="1"/>
</dbReference>
<dbReference type="InterPro" id="IPR042201">
    <property type="entry name" value="FH2_Formin_sf"/>
</dbReference>
<evidence type="ECO:0000256" key="1">
    <source>
        <dbReference type="SAM" id="MobiDB-lite"/>
    </source>
</evidence>
<dbReference type="AlphaFoldDB" id="A0AAV0UJJ7"/>
<name>A0AAV0UJJ7_HYABA</name>
<reference evidence="3" key="1">
    <citation type="submission" date="2022-12" db="EMBL/GenBank/DDBJ databases">
        <authorList>
            <person name="Webb A."/>
        </authorList>
    </citation>
    <scope>NUCLEOTIDE SEQUENCE</scope>
    <source>
        <strain evidence="3">Hp1</strain>
    </source>
</reference>
<evidence type="ECO:0000313" key="3">
    <source>
        <dbReference type="EMBL" id="CAI5735700.1"/>
    </source>
</evidence>
<dbReference type="Pfam" id="PF10152">
    <property type="entry name" value="CCDC53"/>
    <property type="match status" value="1"/>
</dbReference>
<dbReference type="EMBL" id="CANTFL010001286">
    <property type="protein sequence ID" value="CAI5735700.1"/>
    <property type="molecule type" value="Genomic_DNA"/>
</dbReference>
<dbReference type="InterPro" id="IPR019309">
    <property type="entry name" value="WASHC3"/>
</dbReference>
<organism evidence="3 4">
    <name type="scientific">Hyaloperonospora brassicae</name>
    <name type="common">Brassica downy mildew</name>
    <name type="synonym">Peronospora brassicae</name>
    <dbReference type="NCBI Taxonomy" id="162125"/>
    <lineage>
        <taxon>Eukaryota</taxon>
        <taxon>Sar</taxon>
        <taxon>Stramenopiles</taxon>
        <taxon>Oomycota</taxon>
        <taxon>Peronosporomycetes</taxon>
        <taxon>Peronosporales</taxon>
        <taxon>Peronosporaceae</taxon>
        <taxon>Hyaloperonospora</taxon>
    </lineage>
</organism>
<accession>A0AAV0UJJ7</accession>
<sequence length="776" mass="87485">MDSTSCHAASTSSEYWLLFHLLVSFTLVANVRWSRVVVHAHACRRRDLPVCCARQPQVTQCPTNMTTQSSDEKKLNIVENSSECRAKDDELQVPTLVVSPETTSAATRLDSLRVEYATYLQMLKVGLPRAIVEHKLRAENKDPKVLDELIHSTTPRVKKVPAPIQIPPMDDLLDTIGLKHRQKVESFRRMLQVGVPRLVVEMKARTEGVDAADLDTPCRAKPGVAVVKCVEDDRLLTHAELATRSRRSSVSSIVSTAPSTPDALAARSASSAVSSTGRELALLALRKLNNGTRKKLHWSTTPYTDSAVGAQRQCSLWSQIHEKKTPRDGGVCISSESRRWMETLFVKGVVEAKAVRRQSAAAGGQEGAMFEELPLAQYVEEVEKRERANSDPTDSNGGDDEVRDDIESEPTTDEGVCESNKIRGPRRAFLRRKMCVVLLDHKKSQNIAIVLARVKRTFPELAHQILTLTCDVLSSPALQSLIDMWPDSTEQEAIDRFDGDVSSLATAEQFLMVARSVPRAQQKLRCLQYKMDFTLRVEELRDSLKLLTRGIQQVCSSDQFAGVLEYIFHLGNLLNFGEGVEYTRWVKSITISSLAKLSFTKAYDGRISFLQYVIQSIERDEPHLALFSHQLSLITTCSKLSVQSLVAEYQSLKEGLRQFVHETQTMAVVQTDDDNVRTELTASRKTMRLYADEAEHMLNGVRELIDQLERERLNFLHYFEEEDTLPVDELLGYIANFTQEYTRERQQLILRARETQQVTHLRSASVHNLSQIRHSL</sequence>
<dbReference type="GO" id="GO:0071203">
    <property type="term" value="C:WASH complex"/>
    <property type="evidence" value="ECO:0007669"/>
    <property type="project" value="InterPro"/>
</dbReference>
<dbReference type="InterPro" id="IPR051144">
    <property type="entry name" value="Formin_homology_domain"/>
</dbReference>
<dbReference type="PANTHER" id="PTHR45733:SF8">
    <property type="entry name" value="FORMIN-J"/>
    <property type="match status" value="1"/>
</dbReference>
<gene>
    <name evidence="3" type="ORF">HBR001_LOCUS6577</name>
</gene>